<organism evidence="8 9">
    <name type="scientific">Nocardiopsis gilva YIM 90087</name>
    <dbReference type="NCBI Taxonomy" id="1235441"/>
    <lineage>
        <taxon>Bacteria</taxon>
        <taxon>Bacillati</taxon>
        <taxon>Actinomycetota</taxon>
        <taxon>Actinomycetes</taxon>
        <taxon>Streptosporangiales</taxon>
        <taxon>Nocardiopsidaceae</taxon>
        <taxon>Nocardiopsis</taxon>
    </lineage>
</organism>
<feature type="domain" description="Aminotransferase class I/classII large" evidence="7">
    <location>
        <begin position="44"/>
        <end position="385"/>
    </location>
</feature>
<dbReference type="Gene3D" id="3.90.1150.10">
    <property type="entry name" value="Aspartate Aminotransferase, domain 1"/>
    <property type="match status" value="1"/>
</dbReference>
<dbReference type="InterPro" id="IPR004839">
    <property type="entry name" value="Aminotransferase_I/II_large"/>
</dbReference>
<evidence type="ECO:0000313" key="8">
    <source>
        <dbReference type="EMBL" id="ASU82010.1"/>
    </source>
</evidence>
<evidence type="ECO:0000256" key="5">
    <source>
        <dbReference type="ARBA" id="ARBA00047715"/>
    </source>
</evidence>
<dbReference type="GO" id="GO:0030170">
    <property type="term" value="F:pyridoxal phosphate binding"/>
    <property type="evidence" value="ECO:0007669"/>
    <property type="project" value="InterPro"/>
</dbReference>
<evidence type="ECO:0000259" key="7">
    <source>
        <dbReference type="Pfam" id="PF00155"/>
    </source>
</evidence>
<keyword evidence="9" id="KW-1185">Reference proteome</keyword>
<dbReference type="RefSeq" id="WP_017620627.1">
    <property type="nucleotide sequence ID" value="NZ_ANBG01000340.1"/>
</dbReference>
<dbReference type="EMBL" id="CP022753">
    <property type="protein sequence ID" value="ASU82010.1"/>
    <property type="molecule type" value="Genomic_DNA"/>
</dbReference>
<dbReference type="KEGG" id="ngv:CDO52_03745"/>
<evidence type="ECO:0000256" key="1">
    <source>
        <dbReference type="ARBA" id="ARBA00001933"/>
    </source>
</evidence>
<dbReference type="Pfam" id="PF00155">
    <property type="entry name" value="Aminotran_1_2"/>
    <property type="match status" value="1"/>
</dbReference>
<dbReference type="InterPro" id="IPR015421">
    <property type="entry name" value="PyrdxlP-dep_Trfase_major"/>
</dbReference>
<dbReference type="AlphaFoldDB" id="A0A223S1K3"/>
<dbReference type="PANTHER" id="PTHR13693:SF3">
    <property type="entry name" value="LD36009P"/>
    <property type="match status" value="1"/>
</dbReference>
<dbReference type="Gene3D" id="3.40.640.10">
    <property type="entry name" value="Type I PLP-dependent aspartate aminotransferase-like (Major domain)"/>
    <property type="match status" value="1"/>
</dbReference>
<dbReference type="InterPro" id="IPR001917">
    <property type="entry name" value="Aminotrans_II_pyridoxalP_BS"/>
</dbReference>
<keyword evidence="3" id="KW-0808">Transferase</keyword>
<evidence type="ECO:0000313" key="9">
    <source>
        <dbReference type="Proteomes" id="UP000215005"/>
    </source>
</evidence>
<reference evidence="8 9" key="1">
    <citation type="submission" date="2017-08" db="EMBL/GenBank/DDBJ databases">
        <title>The complete genome sequence of Nocardiopsis gilva YIM 90087.</title>
        <authorList>
            <person name="Yin M."/>
            <person name="Tang S."/>
        </authorList>
    </citation>
    <scope>NUCLEOTIDE SEQUENCE [LARGE SCALE GENOMIC DNA]</scope>
    <source>
        <strain evidence="8 9">YIM 90087</strain>
    </source>
</reference>
<comment type="similarity">
    <text evidence="6">Belongs to the class-II pyridoxal-phosphate-dependent aminotransferase family.</text>
</comment>
<gene>
    <name evidence="8" type="ORF">CDO52_03745</name>
</gene>
<dbReference type="PANTHER" id="PTHR13693">
    <property type="entry name" value="CLASS II AMINOTRANSFERASE/8-AMINO-7-OXONONANOATE SYNTHASE"/>
    <property type="match status" value="1"/>
</dbReference>
<dbReference type="Proteomes" id="UP000215005">
    <property type="component" value="Chromosome"/>
</dbReference>
<evidence type="ECO:0000256" key="2">
    <source>
        <dbReference type="ARBA" id="ARBA00013187"/>
    </source>
</evidence>
<dbReference type="EC" id="2.3.1.47" evidence="2"/>
<comment type="catalytic activity">
    <reaction evidence="5">
        <text>6-carboxyhexanoyl-[ACP] + L-alanine + H(+) = (8S)-8-amino-7-oxononanoate + holo-[ACP] + CO2</text>
        <dbReference type="Rhea" id="RHEA:42288"/>
        <dbReference type="Rhea" id="RHEA-COMP:9685"/>
        <dbReference type="Rhea" id="RHEA-COMP:9955"/>
        <dbReference type="ChEBI" id="CHEBI:15378"/>
        <dbReference type="ChEBI" id="CHEBI:16526"/>
        <dbReference type="ChEBI" id="CHEBI:57972"/>
        <dbReference type="ChEBI" id="CHEBI:64479"/>
        <dbReference type="ChEBI" id="CHEBI:78846"/>
        <dbReference type="ChEBI" id="CHEBI:149468"/>
        <dbReference type="EC" id="2.3.1.47"/>
    </reaction>
</comment>
<evidence type="ECO:0000256" key="6">
    <source>
        <dbReference type="RuleBase" id="RU003693"/>
    </source>
</evidence>
<name>A0A223S1K3_9ACTN</name>
<dbReference type="GO" id="GO:0008710">
    <property type="term" value="F:8-amino-7-oxononanoate synthase activity"/>
    <property type="evidence" value="ECO:0007669"/>
    <property type="project" value="UniProtKB-EC"/>
</dbReference>
<dbReference type="InterPro" id="IPR015424">
    <property type="entry name" value="PyrdxlP-dep_Trfase"/>
</dbReference>
<accession>A0A223S1K3</accession>
<dbReference type="InterPro" id="IPR015422">
    <property type="entry name" value="PyrdxlP-dep_Trfase_small"/>
</dbReference>
<comment type="cofactor">
    <cofactor evidence="1 6">
        <name>pyridoxal 5'-phosphate</name>
        <dbReference type="ChEBI" id="CHEBI:597326"/>
    </cofactor>
</comment>
<evidence type="ECO:0000256" key="3">
    <source>
        <dbReference type="ARBA" id="ARBA00022679"/>
    </source>
</evidence>
<sequence length="396" mass="41683">MDFGVMLETVLTTVERWQAQDVYPLLPVLSTTSPTRARLADGREVTVFGTCDYLGLSQHPDVVNGALEATQRYGTNTYGTQIHSGHTEVHRDLETSLAAYLDRPAALLFPTGLTTNMGVIGTLMGPRDAIFTDRFNHGSIALGARLSGARVVTFAHNDTEDLATKLAACSDAERRLIVVDGLFSTSGDYAPLCEIADLAERHQALLMVDEAHSMGTVGTGGRGAAELAGVLERVDIIMCTMSKAFGSVGGFVAGSVRLVRALRHSATAYLLSFGVPPGTAGASLAALTILSGRQGTARRERLAHNAAMLREALCAAGVDIGVTTSHIVPVIIGPTDRTARVASWLLDHGLLTAPMLPPAVPFGSGLLRLGATAEHEDNDIATAARLIPAALRAVPE</sequence>
<evidence type="ECO:0000256" key="4">
    <source>
        <dbReference type="ARBA" id="ARBA00022898"/>
    </source>
</evidence>
<dbReference type="SUPFAM" id="SSF53383">
    <property type="entry name" value="PLP-dependent transferases"/>
    <property type="match status" value="1"/>
</dbReference>
<keyword evidence="4 6" id="KW-0663">Pyridoxal phosphate</keyword>
<dbReference type="OrthoDB" id="9807157at2"/>
<protein>
    <recommendedName>
        <fullName evidence="2">8-amino-7-oxononanoate synthase</fullName>
        <ecNumber evidence="2">2.3.1.47</ecNumber>
    </recommendedName>
</protein>
<proteinExistence type="inferred from homology"/>
<dbReference type="InterPro" id="IPR050087">
    <property type="entry name" value="AON_synthase_class-II"/>
</dbReference>
<dbReference type="PROSITE" id="PS00599">
    <property type="entry name" value="AA_TRANSFER_CLASS_2"/>
    <property type="match status" value="1"/>
</dbReference>